<keyword evidence="8" id="KW-0460">Magnesium</keyword>
<evidence type="ECO:0000256" key="9">
    <source>
        <dbReference type="ARBA" id="ARBA00032492"/>
    </source>
</evidence>
<evidence type="ECO:0000256" key="4">
    <source>
        <dbReference type="ARBA" id="ARBA00017654"/>
    </source>
</evidence>
<dbReference type="AlphaFoldDB" id="A0A7X2IYX2"/>
<dbReference type="PANTHER" id="PTHR43532">
    <property type="entry name" value="GLUCOSE-1-PHOSPHATE THYMIDYLYLTRANSFERASE"/>
    <property type="match status" value="1"/>
</dbReference>
<accession>A0A7X2IYX2</accession>
<keyword evidence="7" id="KW-0479">Metal-binding</keyword>
<dbReference type="Gene3D" id="3.90.550.10">
    <property type="entry name" value="Spore Coat Polysaccharide Biosynthesis Protein SpsA, Chain A"/>
    <property type="match status" value="1"/>
</dbReference>
<dbReference type="GO" id="GO:0008879">
    <property type="term" value="F:glucose-1-phosphate thymidylyltransferase activity"/>
    <property type="evidence" value="ECO:0007669"/>
    <property type="project" value="UniProtKB-EC"/>
</dbReference>
<protein>
    <recommendedName>
        <fullName evidence="4">Glucose-1-phosphate thymidylyltransferase</fullName>
        <ecNumber evidence="3">2.7.7.24</ecNumber>
    </recommendedName>
    <alternativeName>
        <fullName evidence="10">dTDP-glucose pyrophosphorylase</fullName>
    </alternativeName>
    <alternativeName>
        <fullName evidence="9">dTDP-glucose synthase</fullName>
    </alternativeName>
</protein>
<evidence type="ECO:0000256" key="11">
    <source>
        <dbReference type="ARBA" id="ARBA00049336"/>
    </source>
</evidence>
<evidence type="ECO:0000256" key="8">
    <source>
        <dbReference type="ARBA" id="ARBA00022842"/>
    </source>
</evidence>
<evidence type="ECO:0000256" key="7">
    <source>
        <dbReference type="ARBA" id="ARBA00022723"/>
    </source>
</evidence>
<dbReference type="PANTHER" id="PTHR43532:SF1">
    <property type="entry name" value="GLUCOSE-1-PHOSPHATE THYMIDYLYLTRANSFERASE 1"/>
    <property type="match status" value="1"/>
</dbReference>
<keyword evidence="6" id="KW-0548">Nucleotidyltransferase</keyword>
<keyword evidence="5 13" id="KW-0808">Transferase</keyword>
<dbReference type="Pfam" id="PF00483">
    <property type="entry name" value="NTP_transferase"/>
    <property type="match status" value="1"/>
</dbReference>
<dbReference type="Proteomes" id="UP000448867">
    <property type="component" value="Unassembled WGS sequence"/>
</dbReference>
<evidence type="ECO:0000256" key="10">
    <source>
        <dbReference type="ARBA" id="ARBA00032598"/>
    </source>
</evidence>
<dbReference type="SUPFAM" id="SSF53448">
    <property type="entry name" value="Nucleotide-diphospho-sugar transferases"/>
    <property type="match status" value="1"/>
</dbReference>
<evidence type="ECO:0000313" key="14">
    <source>
        <dbReference type="Proteomes" id="UP000448867"/>
    </source>
</evidence>
<dbReference type="EMBL" id="WKKI01000012">
    <property type="protein sequence ID" value="MRX72194.1"/>
    <property type="molecule type" value="Genomic_DNA"/>
</dbReference>
<dbReference type="EC" id="2.7.7.24" evidence="3"/>
<sequence>METVGLIPCAGKGTRLGLPFSKEMYPDVHGKEYRPIIMHTIDAFKLAGITEIIVTFNPDKRDILKYLGNGKQFGINISYCMHPTPKSLPESLNEAFHITKNKRVVFAMPDTIITPNNFVLQALNFHEKEGATVTLGCFKTDNPTSVSVVEFKENDSTVVNVIEKPKETNLKLMWGMMVWENSFSHTLNHFCNNETPRVGVKELYLSDALAPHIRNSEIKGIKLENGNYRDLGTFQEITRWANVKYLDSVSV</sequence>
<organism evidence="13 14">
    <name type="scientific">Metabacillus lacus</name>
    <dbReference type="NCBI Taxonomy" id="1983721"/>
    <lineage>
        <taxon>Bacteria</taxon>
        <taxon>Bacillati</taxon>
        <taxon>Bacillota</taxon>
        <taxon>Bacilli</taxon>
        <taxon>Bacillales</taxon>
        <taxon>Bacillaceae</taxon>
        <taxon>Metabacillus</taxon>
    </lineage>
</organism>
<keyword evidence="14" id="KW-1185">Reference proteome</keyword>
<evidence type="ECO:0000256" key="3">
    <source>
        <dbReference type="ARBA" id="ARBA00012461"/>
    </source>
</evidence>
<dbReference type="OrthoDB" id="9803871at2"/>
<dbReference type="GO" id="GO:0046872">
    <property type="term" value="F:metal ion binding"/>
    <property type="evidence" value="ECO:0007669"/>
    <property type="project" value="UniProtKB-KW"/>
</dbReference>
<name>A0A7X2IYX2_9BACI</name>
<dbReference type="InterPro" id="IPR005835">
    <property type="entry name" value="NTP_transferase_dom"/>
</dbReference>
<evidence type="ECO:0000256" key="2">
    <source>
        <dbReference type="ARBA" id="ARBA00010480"/>
    </source>
</evidence>
<reference evidence="13 14" key="1">
    <citation type="submission" date="2019-11" db="EMBL/GenBank/DDBJ databases">
        <title>Bacillus lacus genome.</title>
        <authorList>
            <person name="Allen C.J."/>
            <person name="Newman J.D."/>
        </authorList>
    </citation>
    <scope>NUCLEOTIDE SEQUENCE [LARGE SCALE GENOMIC DNA]</scope>
    <source>
        <strain evidence="13 14">KCTC 33946</strain>
    </source>
</reference>
<gene>
    <name evidence="13" type="ORF">GJU40_08520</name>
</gene>
<dbReference type="InterPro" id="IPR029044">
    <property type="entry name" value="Nucleotide-diphossugar_trans"/>
</dbReference>
<evidence type="ECO:0000313" key="13">
    <source>
        <dbReference type="EMBL" id="MRX72194.1"/>
    </source>
</evidence>
<dbReference type="RefSeq" id="WP_154307333.1">
    <property type="nucleotide sequence ID" value="NZ_WKKI01000012.1"/>
</dbReference>
<dbReference type="InterPro" id="IPR005907">
    <property type="entry name" value="G1P_thy_trans_s"/>
</dbReference>
<evidence type="ECO:0000256" key="6">
    <source>
        <dbReference type="ARBA" id="ARBA00022695"/>
    </source>
</evidence>
<evidence type="ECO:0000259" key="12">
    <source>
        <dbReference type="Pfam" id="PF00483"/>
    </source>
</evidence>
<comment type="similarity">
    <text evidence="2">Belongs to the glucose-1-phosphate thymidylyltransferase family.</text>
</comment>
<evidence type="ECO:0000256" key="1">
    <source>
        <dbReference type="ARBA" id="ARBA00001946"/>
    </source>
</evidence>
<comment type="catalytic activity">
    <reaction evidence="11">
        <text>dTTP + alpha-D-glucose 1-phosphate + H(+) = dTDP-alpha-D-glucose + diphosphate</text>
        <dbReference type="Rhea" id="RHEA:15225"/>
        <dbReference type="ChEBI" id="CHEBI:15378"/>
        <dbReference type="ChEBI" id="CHEBI:33019"/>
        <dbReference type="ChEBI" id="CHEBI:37568"/>
        <dbReference type="ChEBI" id="CHEBI:57477"/>
        <dbReference type="ChEBI" id="CHEBI:58601"/>
        <dbReference type="EC" id="2.7.7.24"/>
    </reaction>
</comment>
<proteinExistence type="inferred from homology"/>
<evidence type="ECO:0000256" key="5">
    <source>
        <dbReference type="ARBA" id="ARBA00022679"/>
    </source>
</evidence>
<comment type="cofactor">
    <cofactor evidence="1">
        <name>Mg(2+)</name>
        <dbReference type="ChEBI" id="CHEBI:18420"/>
    </cofactor>
</comment>
<comment type="caution">
    <text evidence="13">The sequence shown here is derived from an EMBL/GenBank/DDBJ whole genome shotgun (WGS) entry which is preliminary data.</text>
</comment>
<feature type="domain" description="Nucleotidyl transferase" evidence="12">
    <location>
        <begin position="6"/>
        <end position="239"/>
    </location>
</feature>